<evidence type="ECO:0000313" key="4">
    <source>
        <dbReference type="Proteomes" id="UP000316416"/>
    </source>
</evidence>
<evidence type="ECO:0000256" key="2">
    <source>
        <dbReference type="RuleBase" id="RU362080"/>
    </source>
</evidence>
<dbReference type="EMBL" id="CP045503">
    <property type="protein sequence ID" value="QPG60265.1"/>
    <property type="molecule type" value="Genomic_DNA"/>
</dbReference>
<dbReference type="SUPFAM" id="SSF143120">
    <property type="entry name" value="YefM-like"/>
    <property type="match status" value="1"/>
</dbReference>
<comment type="similarity">
    <text evidence="1 2">Belongs to the phD/YefM antitoxin family.</text>
</comment>
<evidence type="ECO:0000256" key="1">
    <source>
        <dbReference type="ARBA" id="ARBA00009981"/>
    </source>
</evidence>
<dbReference type="RefSeq" id="WP_142873265.1">
    <property type="nucleotide sequence ID" value="NZ_CP045503.2"/>
</dbReference>
<dbReference type="Gene3D" id="3.40.1620.10">
    <property type="entry name" value="YefM-like domain"/>
    <property type="match status" value="1"/>
</dbReference>
<reference evidence="3" key="1">
    <citation type="submission" date="2021-07" db="EMBL/GenBank/DDBJ databases">
        <title>Shewanella sp. YLB-07 whole genome sequence.</title>
        <authorList>
            <person name="Yu L."/>
        </authorList>
    </citation>
    <scope>NUCLEOTIDE SEQUENCE</scope>
    <source>
        <strain evidence="3">YLB-08</strain>
    </source>
</reference>
<protein>
    <recommendedName>
        <fullName evidence="2">Antitoxin</fullName>
    </recommendedName>
</protein>
<comment type="function">
    <text evidence="2">Antitoxin component of a type II toxin-antitoxin (TA) system.</text>
</comment>
<name>A0ABX6VCV4_9GAMM</name>
<evidence type="ECO:0000313" key="3">
    <source>
        <dbReference type="EMBL" id="QPG60265.1"/>
    </source>
</evidence>
<dbReference type="Gene3D" id="6.10.250.330">
    <property type="match status" value="1"/>
</dbReference>
<dbReference type="InterPro" id="IPR051405">
    <property type="entry name" value="phD/YefM_antitoxin"/>
</dbReference>
<dbReference type="PANTHER" id="PTHR33713:SF6">
    <property type="entry name" value="ANTITOXIN YEFM"/>
    <property type="match status" value="1"/>
</dbReference>
<proteinExistence type="inferred from homology"/>
<keyword evidence="4" id="KW-1185">Reference proteome</keyword>
<gene>
    <name evidence="3" type="ORF">FM038_025195</name>
</gene>
<dbReference type="InterPro" id="IPR006442">
    <property type="entry name" value="Antitoxin_Phd/YefM"/>
</dbReference>
<dbReference type="PANTHER" id="PTHR33713">
    <property type="entry name" value="ANTITOXIN YAFN-RELATED"/>
    <property type="match status" value="1"/>
</dbReference>
<sequence length="83" mass="9448">MSVYSFTEVRSNLKSVCDSVVNDCEPAVIHRRGAENVVMFSESEFNSWKETIYLLSNPVNAKHLLDSIKQIDDGQAQERELLD</sequence>
<organism evidence="3 4">
    <name type="scientific">Shewanella eurypsychrophilus</name>
    <dbReference type="NCBI Taxonomy" id="2593656"/>
    <lineage>
        <taxon>Bacteria</taxon>
        <taxon>Pseudomonadati</taxon>
        <taxon>Pseudomonadota</taxon>
        <taxon>Gammaproteobacteria</taxon>
        <taxon>Alteromonadales</taxon>
        <taxon>Shewanellaceae</taxon>
        <taxon>Shewanella</taxon>
    </lineage>
</organism>
<dbReference type="Pfam" id="PF02604">
    <property type="entry name" value="PhdYeFM_antitox"/>
    <property type="match status" value="1"/>
</dbReference>
<dbReference type="InterPro" id="IPR036165">
    <property type="entry name" value="YefM-like_sf"/>
</dbReference>
<accession>A0ABX6VCV4</accession>
<dbReference type="Proteomes" id="UP000316416">
    <property type="component" value="Chromosome"/>
</dbReference>